<dbReference type="PIRSF" id="PIRSF035805">
    <property type="entry name" value="TK_cell"/>
    <property type="match status" value="1"/>
</dbReference>
<dbReference type="SUPFAM" id="SSF52540">
    <property type="entry name" value="P-loop containing nucleoside triphosphate hydrolases"/>
    <property type="match status" value="1"/>
</dbReference>
<dbReference type="GO" id="GO:0005829">
    <property type="term" value="C:cytosol"/>
    <property type="evidence" value="ECO:0007669"/>
    <property type="project" value="TreeGrafter"/>
</dbReference>
<dbReference type="SUPFAM" id="SSF57716">
    <property type="entry name" value="Glucocorticoid receptor-like (DNA-binding domain)"/>
    <property type="match status" value="1"/>
</dbReference>
<sequence>MAVLRFSFGTMGSGKSTLALQIHHNLRERGLQGILCSQLDRSGGRVSSALGVSADAIEVGPRLDLFELALAVASRWGSIDYLVCDEAQFYRPEQIDQLARIVDGLGADVFAFGLLTSFQGELFEGTKRLLELADERVEVQVEARCWCGGRATHNARLVDGVQVYDGKLFVVDDPADRRVTYELRCRRHWFAGDAGPATAPGDPGPGSEVETAQQVV</sequence>
<evidence type="ECO:0000256" key="3">
    <source>
        <dbReference type="ARBA" id="ARBA00022634"/>
    </source>
</evidence>
<dbReference type="GO" id="GO:0046104">
    <property type="term" value="P:thymidine metabolic process"/>
    <property type="evidence" value="ECO:0007669"/>
    <property type="project" value="TreeGrafter"/>
</dbReference>
<keyword evidence="5" id="KW-0547">Nucleotide-binding</keyword>
<feature type="region of interest" description="Disordered" evidence="8">
    <location>
        <begin position="194"/>
        <end position="216"/>
    </location>
</feature>
<organism evidence="9">
    <name type="scientific">marine metagenome</name>
    <dbReference type="NCBI Taxonomy" id="408172"/>
    <lineage>
        <taxon>unclassified sequences</taxon>
        <taxon>metagenomes</taxon>
        <taxon>ecological metagenomes</taxon>
    </lineage>
</organism>
<evidence type="ECO:0000256" key="6">
    <source>
        <dbReference type="ARBA" id="ARBA00022777"/>
    </source>
</evidence>
<dbReference type="Gene3D" id="3.40.50.300">
    <property type="entry name" value="P-loop containing nucleotide triphosphate hydrolases"/>
    <property type="match status" value="1"/>
</dbReference>
<dbReference type="InterPro" id="IPR027417">
    <property type="entry name" value="P-loop_NTPase"/>
</dbReference>
<dbReference type="PANTHER" id="PTHR11441">
    <property type="entry name" value="THYMIDINE KINASE"/>
    <property type="match status" value="1"/>
</dbReference>
<dbReference type="GO" id="GO:0004797">
    <property type="term" value="F:thymidine kinase activity"/>
    <property type="evidence" value="ECO:0007669"/>
    <property type="project" value="UniProtKB-EC"/>
</dbReference>
<evidence type="ECO:0000256" key="8">
    <source>
        <dbReference type="SAM" id="MobiDB-lite"/>
    </source>
</evidence>
<evidence type="ECO:0000256" key="2">
    <source>
        <dbReference type="ARBA" id="ARBA00012118"/>
    </source>
</evidence>
<keyword evidence="7" id="KW-0067">ATP-binding</keyword>
<keyword evidence="4" id="KW-0808">Transferase</keyword>
<dbReference type="GO" id="GO:0005524">
    <property type="term" value="F:ATP binding"/>
    <property type="evidence" value="ECO:0007669"/>
    <property type="project" value="UniProtKB-KW"/>
</dbReference>
<gene>
    <name evidence="9" type="ORF">METZ01_LOCUS47095</name>
</gene>
<dbReference type="GO" id="GO:0071897">
    <property type="term" value="P:DNA biosynthetic process"/>
    <property type="evidence" value="ECO:0007669"/>
    <property type="project" value="UniProtKB-KW"/>
</dbReference>
<dbReference type="EMBL" id="UINC01002217">
    <property type="protein sequence ID" value="SUZ94241.1"/>
    <property type="molecule type" value="Genomic_DNA"/>
</dbReference>
<evidence type="ECO:0000313" key="9">
    <source>
        <dbReference type="EMBL" id="SUZ94241.1"/>
    </source>
</evidence>
<proteinExistence type="inferred from homology"/>
<dbReference type="EC" id="2.7.1.21" evidence="2"/>
<dbReference type="InterPro" id="IPR001267">
    <property type="entry name" value="Thymidine_kinase"/>
</dbReference>
<dbReference type="PANTHER" id="PTHR11441:SF0">
    <property type="entry name" value="THYMIDINE KINASE, CYTOSOLIC"/>
    <property type="match status" value="1"/>
</dbReference>
<dbReference type="Pfam" id="PF00265">
    <property type="entry name" value="TK"/>
    <property type="match status" value="1"/>
</dbReference>
<name>A0A381RSX3_9ZZZZ</name>
<evidence type="ECO:0000256" key="7">
    <source>
        <dbReference type="ARBA" id="ARBA00022840"/>
    </source>
</evidence>
<keyword evidence="3" id="KW-0237">DNA synthesis</keyword>
<keyword evidence="6" id="KW-0418">Kinase</keyword>
<dbReference type="AlphaFoldDB" id="A0A381RSX3"/>
<dbReference type="Gene3D" id="3.30.60.20">
    <property type="match status" value="1"/>
</dbReference>
<protein>
    <recommendedName>
        <fullName evidence="2">thymidine kinase</fullName>
        <ecNumber evidence="2">2.7.1.21</ecNumber>
    </recommendedName>
</protein>
<evidence type="ECO:0000256" key="1">
    <source>
        <dbReference type="ARBA" id="ARBA00007587"/>
    </source>
</evidence>
<comment type="similarity">
    <text evidence="1">Belongs to the thymidine kinase family.</text>
</comment>
<accession>A0A381RSX3</accession>
<reference evidence="9" key="1">
    <citation type="submission" date="2018-05" db="EMBL/GenBank/DDBJ databases">
        <authorList>
            <person name="Lanie J.A."/>
            <person name="Ng W.-L."/>
            <person name="Kazmierczak K.M."/>
            <person name="Andrzejewski T.M."/>
            <person name="Davidsen T.M."/>
            <person name="Wayne K.J."/>
            <person name="Tettelin H."/>
            <person name="Glass J.I."/>
            <person name="Rusch D."/>
            <person name="Podicherti R."/>
            <person name="Tsui H.-C.T."/>
            <person name="Winkler M.E."/>
        </authorList>
    </citation>
    <scope>NUCLEOTIDE SEQUENCE</scope>
</reference>
<evidence type="ECO:0000256" key="4">
    <source>
        <dbReference type="ARBA" id="ARBA00022679"/>
    </source>
</evidence>
<evidence type="ECO:0000256" key="5">
    <source>
        <dbReference type="ARBA" id="ARBA00022741"/>
    </source>
</evidence>